<keyword evidence="1 2" id="KW-0732">Signal</keyword>
<dbReference type="InterPro" id="IPR018389">
    <property type="entry name" value="DctP_fam"/>
</dbReference>
<dbReference type="NCBIfam" id="NF037995">
    <property type="entry name" value="TRAP_S1"/>
    <property type="match status" value="1"/>
</dbReference>
<sequence length="335" mass="37274">MKTFSRWHIMALLMAMAVFFSSTVHGAPRYLFKVASLAPEGSVWAKRFQDFTAQVESESHGEIGFKIYPGGVMGDDRAMYRKMQVGQLHGGGFTMTGIGTMVPDFRVMGIPFLLNSYDEVDLVNEALWPSFSESFARKGMELMALTEVGFAYTMSTRPISTLEELKRSKTWTPEGDPISSSYLEMLGISPVMLSIPDVLTSLQTGMVDTVFNSFYGSIVLQWFTKAKYISDIPFAYAYGAFLLDRKAFLRLPDNYAVLMKSAARKHFGLLLEDTRKSNKDALEVLQANGTSLVKVDSETEANLRSMRDKTIDAIQGRAFSAEILKAALKALDGSR</sequence>
<organism evidence="3 4">
    <name type="scientific">Candidatus Desulfobia pelagia</name>
    <dbReference type="NCBI Taxonomy" id="2841692"/>
    <lineage>
        <taxon>Bacteria</taxon>
        <taxon>Pseudomonadati</taxon>
        <taxon>Thermodesulfobacteriota</taxon>
        <taxon>Desulfobulbia</taxon>
        <taxon>Desulfobulbales</taxon>
        <taxon>Desulfobulbaceae</taxon>
        <taxon>Candidatus Desulfobia</taxon>
    </lineage>
</organism>
<evidence type="ECO:0000313" key="3">
    <source>
        <dbReference type="EMBL" id="MBC8318755.1"/>
    </source>
</evidence>
<feature type="signal peptide" evidence="2">
    <location>
        <begin position="1"/>
        <end position="26"/>
    </location>
</feature>
<dbReference type="AlphaFoldDB" id="A0A8J6TH32"/>
<dbReference type="Gene3D" id="3.40.190.170">
    <property type="entry name" value="Bacterial extracellular solute-binding protein, family 7"/>
    <property type="match status" value="1"/>
</dbReference>
<dbReference type="CDD" id="cd13670">
    <property type="entry name" value="PBP2_TRAP_Tp0957_like"/>
    <property type="match status" value="1"/>
</dbReference>
<dbReference type="EMBL" id="JACNJZ010000186">
    <property type="protein sequence ID" value="MBC8318755.1"/>
    <property type="molecule type" value="Genomic_DNA"/>
</dbReference>
<comment type="caution">
    <text evidence="3">The sequence shown here is derived from an EMBL/GenBank/DDBJ whole genome shotgun (WGS) entry which is preliminary data.</text>
</comment>
<feature type="chain" id="PRO_5035226849" evidence="2">
    <location>
        <begin position="27"/>
        <end position="335"/>
    </location>
</feature>
<dbReference type="Proteomes" id="UP000614424">
    <property type="component" value="Unassembled WGS sequence"/>
</dbReference>
<proteinExistence type="predicted"/>
<accession>A0A8J6TH32</accession>
<dbReference type="InterPro" id="IPR038404">
    <property type="entry name" value="TRAP_DctP_sf"/>
</dbReference>
<name>A0A8J6TH32_9BACT</name>
<dbReference type="GO" id="GO:0055085">
    <property type="term" value="P:transmembrane transport"/>
    <property type="evidence" value="ECO:0007669"/>
    <property type="project" value="InterPro"/>
</dbReference>
<dbReference type="Pfam" id="PF03480">
    <property type="entry name" value="DctP"/>
    <property type="match status" value="1"/>
</dbReference>
<evidence type="ECO:0000256" key="2">
    <source>
        <dbReference type="SAM" id="SignalP"/>
    </source>
</evidence>
<gene>
    <name evidence="3" type="primary">dctP</name>
    <name evidence="3" type="ORF">H8E41_12690</name>
</gene>
<dbReference type="PANTHER" id="PTHR33376:SF4">
    <property type="entry name" value="SIALIC ACID-BINDING PERIPLASMIC PROTEIN SIAP"/>
    <property type="match status" value="1"/>
</dbReference>
<reference evidence="3 4" key="1">
    <citation type="submission" date="2020-08" db="EMBL/GenBank/DDBJ databases">
        <title>Bridging the membrane lipid divide: bacteria of the FCB group superphylum have the potential to synthesize archaeal ether lipids.</title>
        <authorList>
            <person name="Villanueva L."/>
            <person name="Von Meijenfeldt F.A.B."/>
            <person name="Westbye A.B."/>
            <person name="Yadav S."/>
            <person name="Hopmans E.C."/>
            <person name="Dutilh B.E."/>
            <person name="Sinninghe Damste J.S."/>
        </authorList>
    </citation>
    <scope>NUCLEOTIDE SEQUENCE [LARGE SCALE GENOMIC DNA]</scope>
    <source>
        <strain evidence="3">NIOZ-UU47</strain>
    </source>
</reference>
<protein>
    <submittedName>
        <fullName evidence="3">TRAP transporter substrate-binding protein DctP</fullName>
    </submittedName>
</protein>
<evidence type="ECO:0000313" key="4">
    <source>
        <dbReference type="Proteomes" id="UP000614424"/>
    </source>
</evidence>
<evidence type="ECO:0000256" key="1">
    <source>
        <dbReference type="ARBA" id="ARBA00022729"/>
    </source>
</evidence>
<dbReference type="PANTHER" id="PTHR33376">
    <property type="match status" value="1"/>
</dbReference>